<proteinExistence type="predicted"/>
<accession>A0A8S9NPF3</accession>
<dbReference type="EMBL" id="QGKX02001521">
    <property type="protein sequence ID" value="KAF3506734.1"/>
    <property type="molecule type" value="Genomic_DNA"/>
</dbReference>
<sequence length="131" mass="14833">MSGERFLPETRDGDELQDDEQHVLGSILCWDGVIVGMDFGWYAPLGEFLLAHEWKVYLMEANRSEAILEPTEERSFQTGGDKSFQGMHRKVRSIGSGLHSSSIESNATIRFGLWIVFVSYGAPCFRLVWSN</sequence>
<protein>
    <submittedName>
        <fullName evidence="1">Uncharacterized protein</fullName>
    </submittedName>
</protein>
<reference evidence="1" key="1">
    <citation type="submission" date="2019-12" db="EMBL/GenBank/DDBJ databases">
        <title>Genome sequencing and annotation of Brassica cretica.</title>
        <authorList>
            <person name="Studholme D.J."/>
            <person name="Sarris P."/>
        </authorList>
    </citation>
    <scope>NUCLEOTIDE SEQUENCE</scope>
    <source>
        <strain evidence="1">PFS-109/04</strain>
        <tissue evidence="1">Leaf</tissue>
    </source>
</reference>
<evidence type="ECO:0000313" key="1">
    <source>
        <dbReference type="EMBL" id="KAF3506734.1"/>
    </source>
</evidence>
<dbReference type="AlphaFoldDB" id="A0A8S9NPF3"/>
<organism evidence="1 2">
    <name type="scientific">Brassica cretica</name>
    <name type="common">Mustard</name>
    <dbReference type="NCBI Taxonomy" id="69181"/>
    <lineage>
        <taxon>Eukaryota</taxon>
        <taxon>Viridiplantae</taxon>
        <taxon>Streptophyta</taxon>
        <taxon>Embryophyta</taxon>
        <taxon>Tracheophyta</taxon>
        <taxon>Spermatophyta</taxon>
        <taxon>Magnoliopsida</taxon>
        <taxon>eudicotyledons</taxon>
        <taxon>Gunneridae</taxon>
        <taxon>Pentapetalae</taxon>
        <taxon>rosids</taxon>
        <taxon>malvids</taxon>
        <taxon>Brassicales</taxon>
        <taxon>Brassicaceae</taxon>
        <taxon>Brassiceae</taxon>
        <taxon>Brassica</taxon>
    </lineage>
</organism>
<gene>
    <name evidence="1" type="ORF">F2Q69_00007771</name>
</gene>
<name>A0A8S9NPF3_BRACR</name>
<evidence type="ECO:0000313" key="2">
    <source>
        <dbReference type="Proteomes" id="UP000712600"/>
    </source>
</evidence>
<dbReference type="Proteomes" id="UP000712600">
    <property type="component" value="Unassembled WGS sequence"/>
</dbReference>
<comment type="caution">
    <text evidence="1">The sequence shown here is derived from an EMBL/GenBank/DDBJ whole genome shotgun (WGS) entry which is preliminary data.</text>
</comment>